<evidence type="ECO:0000313" key="3">
    <source>
        <dbReference type="EMBL" id="RAK60677.1"/>
    </source>
</evidence>
<feature type="transmembrane region" description="Helical" evidence="1">
    <location>
        <begin position="172"/>
        <end position="195"/>
    </location>
</feature>
<feature type="transmembrane region" description="Helical" evidence="1">
    <location>
        <begin position="85"/>
        <end position="103"/>
    </location>
</feature>
<comment type="caution">
    <text evidence="3">The sequence shown here is derived from an EMBL/GenBank/DDBJ whole genome shotgun (WGS) entry which is preliminary data.</text>
</comment>
<evidence type="ECO:0000256" key="1">
    <source>
        <dbReference type="SAM" id="Phobius"/>
    </source>
</evidence>
<dbReference type="OrthoDB" id="9787495at2"/>
<dbReference type="Gene3D" id="1.10.760.10">
    <property type="entry name" value="Cytochrome c-like domain"/>
    <property type="match status" value="1"/>
</dbReference>
<dbReference type="AlphaFoldDB" id="A0A328B1I5"/>
<proteinExistence type="predicted"/>
<feature type="domain" description="Urate oxidase N-terminal" evidence="2">
    <location>
        <begin position="6"/>
        <end position="294"/>
    </location>
</feature>
<keyword evidence="1" id="KW-0472">Membrane</keyword>
<dbReference type="InterPro" id="IPR010389">
    <property type="entry name" value="Urate_ox_N"/>
</dbReference>
<evidence type="ECO:0000259" key="2">
    <source>
        <dbReference type="Pfam" id="PF06181"/>
    </source>
</evidence>
<feature type="transmembrane region" description="Helical" evidence="1">
    <location>
        <begin position="281"/>
        <end position="299"/>
    </location>
</feature>
<feature type="transmembrane region" description="Helical" evidence="1">
    <location>
        <begin position="252"/>
        <end position="269"/>
    </location>
</feature>
<gene>
    <name evidence="3" type="ORF">DJ021_13085</name>
</gene>
<organism evidence="3 4">
    <name type="scientific">Phenylobacterium hankyongense</name>
    <dbReference type="NCBI Taxonomy" id="1813876"/>
    <lineage>
        <taxon>Bacteria</taxon>
        <taxon>Pseudomonadati</taxon>
        <taxon>Pseudomonadota</taxon>
        <taxon>Alphaproteobacteria</taxon>
        <taxon>Caulobacterales</taxon>
        <taxon>Caulobacteraceae</taxon>
        <taxon>Phenylobacterium</taxon>
    </lineage>
</organism>
<dbReference type="Pfam" id="PF06181">
    <property type="entry name" value="Urate_ox_N"/>
    <property type="match status" value="1"/>
</dbReference>
<protein>
    <recommendedName>
        <fullName evidence="2">Urate oxidase N-terminal domain-containing protein</fullName>
    </recommendedName>
</protein>
<reference evidence="4" key="1">
    <citation type="submission" date="2018-05" db="EMBL/GenBank/DDBJ databases">
        <authorList>
            <person name="Li X."/>
        </authorList>
    </citation>
    <scope>NUCLEOTIDE SEQUENCE [LARGE SCALE GENOMIC DNA]</scope>
    <source>
        <strain evidence="4">HKS-05</strain>
    </source>
</reference>
<sequence length="397" mass="42920">MSSVWGDWANLAIRWLHLTAGIAWIGSSFYFMWLDSHLKAPAQVREGVAGELWSVHSGGFYHQTKFMVAPSGMPEELHWFKWEAYATWISGVLLLGLIFYLGADLNLIDRNKLALAPWQAVAIGLGSLVAGWVVYDGLCRSPLGRNLKVFGLVWFAAMTAAAYGLTRVFSDLGAVMHVGAIIGTVMVANVFLVIIPNQRLVVAQVLAGQTPDASLGKRAKQRSVHNNYMTLPVLLMMISNHYPMIVSAPLNWLWLAGLGLVGWAVRHFFNLKNAGRIHPEVLLFAAAGFVAIALLNEQARPQLAAAGPPPTYAAVRAIVDRNCVMCHAASPTHRGVAAAPNGAAFDTAEGLRRHAAKIYERAVATHSMPLGDETHMTDAERAALGAWIAAGAKTDAS</sequence>
<feature type="transmembrane region" description="Helical" evidence="1">
    <location>
        <begin position="12"/>
        <end position="33"/>
    </location>
</feature>
<keyword evidence="4" id="KW-1185">Reference proteome</keyword>
<accession>A0A328B1I5</accession>
<name>A0A328B1I5_9CAUL</name>
<dbReference type="EMBL" id="QFYP01000001">
    <property type="protein sequence ID" value="RAK60677.1"/>
    <property type="molecule type" value="Genomic_DNA"/>
</dbReference>
<dbReference type="SUPFAM" id="SSF46626">
    <property type="entry name" value="Cytochrome c"/>
    <property type="match status" value="1"/>
</dbReference>
<keyword evidence="1" id="KW-1133">Transmembrane helix</keyword>
<feature type="transmembrane region" description="Helical" evidence="1">
    <location>
        <begin position="115"/>
        <end position="135"/>
    </location>
</feature>
<dbReference type="RefSeq" id="WP_111457969.1">
    <property type="nucleotide sequence ID" value="NZ_QFYP01000001.1"/>
</dbReference>
<evidence type="ECO:0000313" key="4">
    <source>
        <dbReference type="Proteomes" id="UP000249842"/>
    </source>
</evidence>
<dbReference type="GO" id="GO:0020037">
    <property type="term" value="F:heme binding"/>
    <property type="evidence" value="ECO:0007669"/>
    <property type="project" value="InterPro"/>
</dbReference>
<keyword evidence="1" id="KW-0812">Transmembrane</keyword>
<dbReference type="Proteomes" id="UP000249842">
    <property type="component" value="Unassembled WGS sequence"/>
</dbReference>
<dbReference type="InterPro" id="IPR036909">
    <property type="entry name" value="Cyt_c-like_dom_sf"/>
</dbReference>
<dbReference type="GO" id="GO:0009055">
    <property type="term" value="F:electron transfer activity"/>
    <property type="evidence" value="ECO:0007669"/>
    <property type="project" value="InterPro"/>
</dbReference>
<feature type="transmembrane region" description="Helical" evidence="1">
    <location>
        <begin position="147"/>
        <end position="166"/>
    </location>
</feature>